<dbReference type="EMBL" id="JAAHFQ010000060">
    <property type="protein sequence ID" value="NER26954.1"/>
    <property type="molecule type" value="Genomic_DNA"/>
</dbReference>
<proteinExistence type="predicted"/>
<accession>A0A6B3NA50</accession>
<dbReference type="PROSITE" id="PS50837">
    <property type="entry name" value="NACHT"/>
    <property type="match status" value="1"/>
</dbReference>
<evidence type="ECO:0000259" key="1">
    <source>
        <dbReference type="PROSITE" id="PS50837"/>
    </source>
</evidence>
<dbReference type="SUPFAM" id="SSF52540">
    <property type="entry name" value="P-loop containing nucleoside triphosphate hydrolases"/>
    <property type="match status" value="1"/>
</dbReference>
<comment type="caution">
    <text evidence="2">The sequence shown here is derived from an EMBL/GenBank/DDBJ whole genome shotgun (WGS) entry which is preliminary data.</text>
</comment>
<feature type="domain" description="NACHT" evidence="1">
    <location>
        <begin position="234"/>
        <end position="362"/>
    </location>
</feature>
<dbReference type="AlphaFoldDB" id="A0A6B3NA50"/>
<dbReference type="Pfam" id="PF19954">
    <property type="entry name" value="EAD10"/>
    <property type="match status" value="1"/>
</dbReference>
<organism evidence="2">
    <name type="scientific">Symploca sp. SIO1C4</name>
    <dbReference type="NCBI Taxonomy" id="2607765"/>
    <lineage>
        <taxon>Bacteria</taxon>
        <taxon>Bacillati</taxon>
        <taxon>Cyanobacteriota</taxon>
        <taxon>Cyanophyceae</taxon>
        <taxon>Coleofasciculales</taxon>
        <taxon>Coleofasciculaceae</taxon>
        <taxon>Symploca</taxon>
    </lineage>
</organism>
<dbReference type="PANTHER" id="PTHR46844">
    <property type="entry name" value="SLR5058 PROTEIN"/>
    <property type="match status" value="1"/>
</dbReference>
<dbReference type="Gene3D" id="3.40.50.300">
    <property type="entry name" value="P-loop containing nucleotide triphosphate hydrolases"/>
    <property type="match status" value="1"/>
</dbReference>
<protein>
    <recommendedName>
        <fullName evidence="1">NACHT domain-containing protein</fullName>
    </recommendedName>
</protein>
<dbReference type="InterPro" id="IPR007111">
    <property type="entry name" value="NACHT_NTPase"/>
</dbReference>
<sequence>MTTPDQLAAIFERIAEGKHTKADVEALQQALRLGNHQDLVQVGKYNVNISEGQDIYIGDRIFHGLDAEAIKEAVRAVLQEQTYRSDITTQQHSKLETRGIGNTGSHPKLVPYLEWLIRHHNRLELRGVREIQGYPTVPLEKVYVALKGDRASSTERLNAYEALKREEQYLFSILPLIEEEFTAQEIKEELGFIRRQILVGHPLMPSLVERDRLPSDFSFQSEVITLGEAFQHERWLVILGDPGSGKTTLARWLTVKLAQAMLTKADNVIVSLGEVDPEVKESSKTVNLGPTRLPVLLRVSDYAEAYEKEPLMLIDYLGYHPWFGQFPSHSGERLEPQSMNALIKNHLRRGEAVIILDGLDEITGSTTREDIVREIETFIEDWVNGKGQTKSQQLNNYWWDLLDFGSPVSTGGNQIIITSRIVGYHASPLRGNLTHVTIEPMRRVAVEHFCDTWTLAIYQQIRPNNPPEVIEEIAASESQALKSAIYDPERPRIRELASNPLLVTILGLVFHSRGSLPQHRAELYQLAMEILIEDWRKTGLTAEELIMVLSPLAAYIHQNYPTGLIEHRELKELVAKYLQESPSFRSQDQIMHEKVENFLRIVREDVGLLAARGEFLYGFLHLTFQEYLAALYLVRSEATAGEEIIARLGDPRWREPILLALGHVSSAWGPVAYETMLRALLDADDPLEDLLPRTSLLIVAAMDEMVTVSEAIVQEVAQKLLSTYANRNRLIRFESLRKQIENAFSQLYSPRNSNAIEKWLCEILRNPPQVELDLAPAAATLIRQQKWFTPAIAQALLEALPHDNGAWNYPINQCVQDIITPQPEHKEPTPPKLPTEEEWETLKANDFTKYQELKTNVAIAQAAYRDQKDKYDRLVQQKAIDLPVTHLPFRKALQQNPSLVDRIKSNPAWLRLIVALYGGYYNYKAPEVLREYRDIVLFLLKPDKLRQDEIARNREYYIGDFGADDPVYNAAVYLDVGMGGKLDKVKILPEFKIEAIYRDSPLTNRILSAIRKDEPTESLIPYLRNLWTNSKHSEQQADAFIALAALGEDVISVLENTPATSDNQKVFKLIFDELSQLKEFLRDPITRALQAEVELPEPLIHPEKLKTKNGQIILTIFCF</sequence>
<dbReference type="InterPro" id="IPR027417">
    <property type="entry name" value="P-loop_NTPase"/>
</dbReference>
<reference evidence="2" key="1">
    <citation type="submission" date="2019-11" db="EMBL/GenBank/DDBJ databases">
        <title>Genomic insights into an expanded diversity of filamentous marine cyanobacteria reveals the extraordinary biosynthetic potential of Moorea and Okeania.</title>
        <authorList>
            <person name="Ferreira Leao T."/>
            <person name="Wang M."/>
            <person name="Moss N."/>
            <person name="Da Silva R."/>
            <person name="Sanders J."/>
            <person name="Nurk S."/>
            <person name="Gurevich A."/>
            <person name="Humphrey G."/>
            <person name="Reher R."/>
            <person name="Zhu Q."/>
            <person name="Belda-Ferre P."/>
            <person name="Glukhov E."/>
            <person name="Rex R."/>
            <person name="Dorrestein P.C."/>
            <person name="Knight R."/>
            <person name="Pevzner P."/>
            <person name="Gerwick W.H."/>
            <person name="Gerwick L."/>
        </authorList>
    </citation>
    <scope>NUCLEOTIDE SEQUENCE</scope>
    <source>
        <strain evidence="2">SIO1C4</strain>
    </source>
</reference>
<gene>
    <name evidence="2" type="ORF">F6J89_04800</name>
</gene>
<evidence type="ECO:0000313" key="2">
    <source>
        <dbReference type="EMBL" id="NER26954.1"/>
    </source>
</evidence>
<dbReference type="PANTHER" id="PTHR46844:SF1">
    <property type="entry name" value="SLR5058 PROTEIN"/>
    <property type="match status" value="1"/>
</dbReference>
<dbReference type="InterPro" id="IPR045429">
    <property type="entry name" value="EAD10"/>
</dbReference>
<name>A0A6B3NA50_9CYAN</name>